<dbReference type="InterPro" id="IPR046532">
    <property type="entry name" value="DUF6597"/>
</dbReference>
<reference evidence="5 6" key="1">
    <citation type="submission" date="2019-03" db="EMBL/GenBank/DDBJ databases">
        <title>Draft genome sequences of novel Actinobacteria.</title>
        <authorList>
            <person name="Sahin N."/>
            <person name="Ay H."/>
            <person name="Saygin H."/>
        </authorList>
    </citation>
    <scope>NUCLEOTIDE SEQUENCE [LARGE SCALE GENOMIC DNA]</scope>
    <source>
        <strain evidence="5 6">7K502</strain>
    </source>
</reference>
<dbReference type="InterPro" id="IPR009057">
    <property type="entry name" value="Homeodomain-like_sf"/>
</dbReference>
<dbReference type="RefSeq" id="WP_132489167.1">
    <property type="nucleotide sequence ID" value="NZ_SMKW01000036.1"/>
</dbReference>
<keyword evidence="6" id="KW-1185">Reference proteome</keyword>
<sequence>MSRYRERPPVGALTGAIACVWTHGADADCHVQRVVPDGCVDLIWMGDRLDVVGPDTSARLAELPPGSRITGIRARPGAARLLLGDIPPTELRDLQVDGLDCWGASIRYAVDRISEAPEQAGRVLEEFACSRLSEYRPDPALAAVVAALDSPAPLAVPALADTLGLSERQLRRRVTAAVGYGPQTLAAVLRFQRAARRGTGPGGLAELAHVTGYADQAHLTREFRRLAGVTPGRYFSPLPHNHP</sequence>
<gene>
    <name evidence="5" type="ORF">E1288_25225</name>
</gene>
<dbReference type="Pfam" id="PF20240">
    <property type="entry name" value="DUF6597"/>
    <property type="match status" value="1"/>
</dbReference>
<dbReference type="PROSITE" id="PS51257">
    <property type="entry name" value="PROKAR_LIPOPROTEIN"/>
    <property type="match status" value="1"/>
</dbReference>
<protein>
    <submittedName>
        <fullName evidence="5">AraC family transcriptional regulator</fullName>
    </submittedName>
</protein>
<evidence type="ECO:0000313" key="6">
    <source>
        <dbReference type="Proteomes" id="UP000294947"/>
    </source>
</evidence>
<dbReference type="Pfam" id="PF12833">
    <property type="entry name" value="HTH_18"/>
    <property type="match status" value="1"/>
</dbReference>
<keyword evidence="2" id="KW-0238">DNA-binding</keyword>
<dbReference type="AlphaFoldDB" id="A0A4R4YGG7"/>
<dbReference type="InterPro" id="IPR050204">
    <property type="entry name" value="AraC_XylS_family_regulators"/>
</dbReference>
<evidence type="ECO:0000256" key="1">
    <source>
        <dbReference type="ARBA" id="ARBA00023015"/>
    </source>
</evidence>
<dbReference type="Gene3D" id="1.10.10.60">
    <property type="entry name" value="Homeodomain-like"/>
    <property type="match status" value="1"/>
</dbReference>
<dbReference type="SUPFAM" id="SSF46689">
    <property type="entry name" value="Homeodomain-like"/>
    <property type="match status" value="1"/>
</dbReference>
<dbReference type="PANTHER" id="PTHR46796:SF15">
    <property type="entry name" value="BLL1074 PROTEIN"/>
    <property type="match status" value="1"/>
</dbReference>
<dbReference type="PROSITE" id="PS01124">
    <property type="entry name" value="HTH_ARAC_FAMILY_2"/>
    <property type="match status" value="1"/>
</dbReference>
<evidence type="ECO:0000313" key="5">
    <source>
        <dbReference type="EMBL" id="TDD43931.1"/>
    </source>
</evidence>
<dbReference type="OrthoDB" id="9815799at2"/>
<dbReference type="InterPro" id="IPR018060">
    <property type="entry name" value="HTH_AraC"/>
</dbReference>
<dbReference type="SMART" id="SM00342">
    <property type="entry name" value="HTH_ARAC"/>
    <property type="match status" value="1"/>
</dbReference>
<dbReference type="GO" id="GO:0003700">
    <property type="term" value="F:DNA-binding transcription factor activity"/>
    <property type="evidence" value="ECO:0007669"/>
    <property type="project" value="InterPro"/>
</dbReference>
<evidence type="ECO:0000256" key="3">
    <source>
        <dbReference type="ARBA" id="ARBA00023163"/>
    </source>
</evidence>
<comment type="caution">
    <text evidence="5">The sequence shown here is derived from an EMBL/GenBank/DDBJ whole genome shotgun (WGS) entry which is preliminary data.</text>
</comment>
<organism evidence="5 6">
    <name type="scientific">Saccharopolyspora elongata</name>
    <dbReference type="NCBI Taxonomy" id="2530387"/>
    <lineage>
        <taxon>Bacteria</taxon>
        <taxon>Bacillati</taxon>
        <taxon>Actinomycetota</taxon>
        <taxon>Actinomycetes</taxon>
        <taxon>Pseudonocardiales</taxon>
        <taxon>Pseudonocardiaceae</taxon>
        <taxon>Saccharopolyspora</taxon>
    </lineage>
</organism>
<dbReference type="EMBL" id="SMKW01000036">
    <property type="protein sequence ID" value="TDD43931.1"/>
    <property type="molecule type" value="Genomic_DNA"/>
</dbReference>
<evidence type="ECO:0000256" key="2">
    <source>
        <dbReference type="ARBA" id="ARBA00023125"/>
    </source>
</evidence>
<keyword evidence="1" id="KW-0805">Transcription regulation</keyword>
<dbReference type="GO" id="GO:0043565">
    <property type="term" value="F:sequence-specific DNA binding"/>
    <property type="evidence" value="ECO:0007669"/>
    <property type="project" value="InterPro"/>
</dbReference>
<dbReference type="Proteomes" id="UP000294947">
    <property type="component" value="Unassembled WGS sequence"/>
</dbReference>
<evidence type="ECO:0000259" key="4">
    <source>
        <dbReference type="PROSITE" id="PS01124"/>
    </source>
</evidence>
<accession>A0A4R4YGG7</accession>
<keyword evidence="3" id="KW-0804">Transcription</keyword>
<proteinExistence type="predicted"/>
<name>A0A4R4YGG7_9PSEU</name>
<feature type="domain" description="HTH araC/xylS-type" evidence="4">
    <location>
        <begin position="138"/>
        <end position="237"/>
    </location>
</feature>
<dbReference type="PANTHER" id="PTHR46796">
    <property type="entry name" value="HTH-TYPE TRANSCRIPTIONAL ACTIVATOR RHAS-RELATED"/>
    <property type="match status" value="1"/>
</dbReference>